<dbReference type="AlphaFoldDB" id="A0AAV6HA38"/>
<dbReference type="Pfam" id="PF10262">
    <property type="entry name" value="Rdx"/>
    <property type="match status" value="1"/>
</dbReference>
<comment type="caution">
    <text evidence="2">The sequence shown here is derived from an EMBL/GenBank/DDBJ whole genome shotgun (WGS) entry which is preliminary data.</text>
</comment>
<dbReference type="Gene3D" id="3.40.30.10">
    <property type="entry name" value="Glutaredoxin"/>
    <property type="match status" value="1"/>
</dbReference>
<sequence length="78" mass="8513">MLFTVVDEGTSPRFKTLLEDEFPGELDITGEGTPTSTGYFEVEVEGKLVHSKKNGEGFVDDAKKMDKVVSAVEKCLGK</sequence>
<gene>
    <name evidence="2" type="ORF">AALO_G00021470</name>
</gene>
<evidence type="ECO:0000313" key="2">
    <source>
        <dbReference type="EMBL" id="KAG5283964.1"/>
    </source>
</evidence>
<organism evidence="2 3">
    <name type="scientific">Alosa alosa</name>
    <name type="common">allis shad</name>
    <dbReference type="NCBI Taxonomy" id="278164"/>
    <lineage>
        <taxon>Eukaryota</taxon>
        <taxon>Metazoa</taxon>
        <taxon>Chordata</taxon>
        <taxon>Craniata</taxon>
        <taxon>Vertebrata</taxon>
        <taxon>Euteleostomi</taxon>
        <taxon>Actinopterygii</taxon>
        <taxon>Neopterygii</taxon>
        <taxon>Teleostei</taxon>
        <taxon>Clupei</taxon>
        <taxon>Clupeiformes</taxon>
        <taxon>Clupeoidei</taxon>
        <taxon>Clupeidae</taxon>
        <taxon>Alosa</taxon>
    </lineage>
</organism>
<dbReference type="PANTHER" id="PTHR15124:SF18">
    <property type="entry name" value="SELENOPROTEIN W"/>
    <property type="match status" value="1"/>
</dbReference>
<dbReference type="InterPro" id="IPR051441">
    <property type="entry name" value="SelW_related"/>
</dbReference>
<keyword evidence="3" id="KW-1185">Reference proteome</keyword>
<protein>
    <recommendedName>
        <fullName evidence="4">Selenoprotein W</fullName>
    </recommendedName>
</protein>
<dbReference type="InterPro" id="IPR011893">
    <property type="entry name" value="Selenoprotein_Rdx-typ"/>
</dbReference>
<dbReference type="Proteomes" id="UP000823561">
    <property type="component" value="Chromosome 2"/>
</dbReference>
<keyword evidence="1" id="KW-0676">Redox-active center</keyword>
<dbReference type="NCBIfam" id="TIGR02174">
    <property type="entry name" value="CXXU_selWTH"/>
    <property type="match status" value="1"/>
</dbReference>
<evidence type="ECO:0008006" key="4">
    <source>
        <dbReference type="Google" id="ProtNLM"/>
    </source>
</evidence>
<dbReference type="InterPro" id="IPR036249">
    <property type="entry name" value="Thioredoxin-like_sf"/>
</dbReference>
<evidence type="ECO:0000313" key="3">
    <source>
        <dbReference type="Proteomes" id="UP000823561"/>
    </source>
</evidence>
<reference evidence="2" key="1">
    <citation type="submission" date="2020-10" db="EMBL/GenBank/DDBJ databases">
        <title>Chromosome-scale genome assembly of the Allis shad, Alosa alosa.</title>
        <authorList>
            <person name="Margot Z."/>
            <person name="Christophe K."/>
            <person name="Cabau C."/>
            <person name="Louis A."/>
            <person name="Berthelot C."/>
            <person name="Parey E."/>
            <person name="Roest Crollius H."/>
            <person name="Montfort J."/>
            <person name="Robinson-Rechavi M."/>
            <person name="Bucao C."/>
            <person name="Bouchez O."/>
            <person name="Gislard M."/>
            <person name="Lluch J."/>
            <person name="Milhes M."/>
            <person name="Lampietro C."/>
            <person name="Lopez Roques C."/>
            <person name="Donnadieu C."/>
            <person name="Braasch I."/>
            <person name="Desvignes T."/>
            <person name="Postlethwait J."/>
            <person name="Bobe J."/>
            <person name="Guiguen Y."/>
        </authorList>
    </citation>
    <scope>NUCLEOTIDE SEQUENCE</scope>
    <source>
        <strain evidence="2">M-15738</strain>
        <tissue evidence="2">Blood</tissue>
    </source>
</reference>
<proteinExistence type="predicted"/>
<name>A0AAV6HA38_9TELE</name>
<dbReference type="GO" id="GO:0005829">
    <property type="term" value="C:cytosol"/>
    <property type="evidence" value="ECO:0007669"/>
    <property type="project" value="TreeGrafter"/>
</dbReference>
<evidence type="ECO:0000256" key="1">
    <source>
        <dbReference type="ARBA" id="ARBA00023284"/>
    </source>
</evidence>
<accession>A0AAV6HA38</accession>
<dbReference type="EMBL" id="JADWDJ010000002">
    <property type="protein sequence ID" value="KAG5283964.1"/>
    <property type="molecule type" value="Genomic_DNA"/>
</dbReference>
<dbReference type="SUPFAM" id="SSF52833">
    <property type="entry name" value="Thioredoxin-like"/>
    <property type="match status" value="1"/>
</dbReference>
<dbReference type="PANTHER" id="PTHR15124">
    <property type="entry name" value="SELENOPROTEIN W"/>
    <property type="match status" value="1"/>
</dbReference>